<evidence type="ECO:0000313" key="8">
    <source>
        <dbReference type="EMBL" id="OHA90531.1"/>
    </source>
</evidence>
<evidence type="ECO:0008006" key="10">
    <source>
        <dbReference type="Google" id="ProtNLM"/>
    </source>
</evidence>
<organism evidence="8 9">
    <name type="scientific">Candidatus Zambryskibacteria bacterium RIFCSPHIGHO2_01_FULL_46_25</name>
    <dbReference type="NCBI Taxonomy" id="1802738"/>
    <lineage>
        <taxon>Bacteria</taxon>
        <taxon>Candidatus Zambryskiibacteriota</taxon>
    </lineage>
</organism>
<feature type="domain" description="Glucose-methanol-choline oxidoreductase C-terminal" evidence="7">
    <location>
        <begin position="418"/>
        <end position="541"/>
    </location>
</feature>
<dbReference type="SUPFAM" id="SSF51905">
    <property type="entry name" value="FAD/NAD(P)-binding domain"/>
    <property type="match status" value="1"/>
</dbReference>
<name>A0A1G2T1M6_9BACT</name>
<comment type="cofactor">
    <cofactor evidence="1">
        <name>FAD</name>
        <dbReference type="ChEBI" id="CHEBI:57692"/>
    </cofactor>
</comment>
<dbReference type="Gene3D" id="3.50.50.60">
    <property type="entry name" value="FAD/NAD(P)-binding domain"/>
    <property type="match status" value="2"/>
</dbReference>
<sequence>MALKDITKETPSGHYDICIIGSGPAGLTLANELASSGKRIAVIESGEVGKTPYADALREVKNTGEIFIRPSSRERVLGGASTTWSSLSAPLDQIDLENRPYLSHSTGWPLTLSDLKPYYRRATRYGFPSLESFDGSWLAEARDAGDFAFSSSRILEKTFIAKDPPWNFGQKLHSIFNAHNVDLYLNATVTSLSSKKDTQQTYVTSADIRTPNNDARKISAKMFVLATGGLENARLLLLSRNTNPHGLGNNHDQVGRYLMNHPKGNFGIIKLTKPVKNLPHLFGYLRDGWSGYAGIRLQDDSERSLKVLNSYLRFEPIFSWTDSQGITALIIIVKKAKRFLNWWKQKQKNIVQLRDWNETGDEVNEKRGFNQKINWLSSVWTIITDMPAIFSYIYYRLNNKKELLVKTVRLRNFMEMEPIPENRLTLSDKLDANGNALPSVALNTSTLDRRSLIELHRLFGEEIEKNKIGTLESDLEKVRPWPINAEASHHLGGTRMGIDPLTSVVNSDLRVHGVENLYICGGSVFPTSGCANPTYTICALAIRLADFIKKEIQTLET</sequence>
<evidence type="ECO:0000256" key="5">
    <source>
        <dbReference type="ARBA" id="ARBA00023002"/>
    </source>
</evidence>
<dbReference type="InterPro" id="IPR007867">
    <property type="entry name" value="GMC_OxRtase_C"/>
</dbReference>
<dbReference type="PANTHER" id="PTHR42784">
    <property type="entry name" value="PYRANOSE 2-OXIDASE"/>
    <property type="match status" value="1"/>
</dbReference>
<dbReference type="Proteomes" id="UP000178107">
    <property type="component" value="Unassembled WGS sequence"/>
</dbReference>
<evidence type="ECO:0000256" key="1">
    <source>
        <dbReference type="ARBA" id="ARBA00001974"/>
    </source>
</evidence>
<dbReference type="InterPro" id="IPR036188">
    <property type="entry name" value="FAD/NAD-bd_sf"/>
</dbReference>
<comment type="caution">
    <text evidence="8">The sequence shown here is derived from an EMBL/GenBank/DDBJ whole genome shotgun (WGS) entry which is preliminary data.</text>
</comment>
<dbReference type="Pfam" id="PF05199">
    <property type="entry name" value="GMC_oxred_C"/>
    <property type="match status" value="1"/>
</dbReference>
<gene>
    <name evidence="8" type="ORF">A2838_00960</name>
</gene>
<evidence type="ECO:0000256" key="3">
    <source>
        <dbReference type="ARBA" id="ARBA00022630"/>
    </source>
</evidence>
<dbReference type="EMBL" id="MHVH01000004">
    <property type="protein sequence ID" value="OHA90531.1"/>
    <property type="molecule type" value="Genomic_DNA"/>
</dbReference>
<evidence type="ECO:0000313" key="9">
    <source>
        <dbReference type="Proteomes" id="UP000178107"/>
    </source>
</evidence>
<evidence type="ECO:0000259" key="6">
    <source>
        <dbReference type="Pfam" id="PF01266"/>
    </source>
</evidence>
<reference evidence="8 9" key="1">
    <citation type="journal article" date="2016" name="Nat. Commun.">
        <title>Thousands of microbial genomes shed light on interconnected biogeochemical processes in an aquifer system.</title>
        <authorList>
            <person name="Anantharaman K."/>
            <person name="Brown C.T."/>
            <person name="Hug L.A."/>
            <person name="Sharon I."/>
            <person name="Castelle C.J."/>
            <person name="Probst A.J."/>
            <person name="Thomas B.C."/>
            <person name="Singh A."/>
            <person name="Wilkins M.J."/>
            <person name="Karaoz U."/>
            <person name="Brodie E.L."/>
            <person name="Williams K.H."/>
            <person name="Hubbard S.S."/>
            <person name="Banfield J.F."/>
        </authorList>
    </citation>
    <scope>NUCLEOTIDE SEQUENCE [LARGE SCALE GENOMIC DNA]</scope>
</reference>
<dbReference type="InterPro" id="IPR006076">
    <property type="entry name" value="FAD-dep_OxRdtase"/>
</dbReference>
<dbReference type="AlphaFoldDB" id="A0A1G2T1M6"/>
<keyword evidence="5" id="KW-0560">Oxidoreductase</keyword>
<comment type="similarity">
    <text evidence="2">Belongs to the GMC oxidoreductase family.</text>
</comment>
<accession>A0A1G2T1M6</accession>
<evidence type="ECO:0000256" key="4">
    <source>
        <dbReference type="ARBA" id="ARBA00022827"/>
    </source>
</evidence>
<keyword evidence="4" id="KW-0274">FAD</keyword>
<feature type="domain" description="FAD dependent oxidoreductase" evidence="6">
    <location>
        <begin position="16"/>
        <end position="229"/>
    </location>
</feature>
<evidence type="ECO:0000259" key="7">
    <source>
        <dbReference type="Pfam" id="PF05199"/>
    </source>
</evidence>
<dbReference type="Pfam" id="PF01266">
    <property type="entry name" value="DAO"/>
    <property type="match status" value="1"/>
</dbReference>
<keyword evidence="3" id="KW-0285">Flavoprotein</keyword>
<proteinExistence type="inferred from homology"/>
<dbReference type="GO" id="GO:0016614">
    <property type="term" value="F:oxidoreductase activity, acting on CH-OH group of donors"/>
    <property type="evidence" value="ECO:0007669"/>
    <property type="project" value="InterPro"/>
</dbReference>
<dbReference type="InterPro" id="IPR051473">
    <property type="entry name" value="P2Ox-like"/>
</dbReference>
<protein>
    <recommendedName>
        <fullName evidence="10">Glucose-methanol-choline oxidoreductase C-terminal domain-containing protein</fullName>
    </recommendedName>
</protein>
<dbReference type="PANTHER" id="PTHR42784:SF1">
    <property type="entry name" value="PYRANOSE 2-OXIDASE"/>
    <property type="match status" value="1"/>
</dbReference>
<evidence type="ECO:0000256" key="2">
    <source>
        <dbReference type="ARBA" id="ARBA00010790"/>
    </source>
</evidence>